<reference evidence="1" key="1">
    <citation type="journal article" date="2015" name="Nature">
        <title>Complex archaea that bridge the gap between prokaryotes and eukaryotes.</title>
        <authorList>
            <person name="Spang A."/>
            <person name="Saw J.H."/>
            <person name="Jorgensen S.L."/>
            <person name="Zaremba-Niedzwiedzka K."/>
            <person name="Martijn J."/>
            <person name="Lind A.E."/>
            <person name="van Eijk R."/>
            <person name="Schleper C."/>
            <person name="Guy L."/>
            <person name="Ettema T.J."/>
        </authorList>
    </citation>
    <scope>NUCLEOTIDE SEQUENCE</scope>
</reference>
<comment type="caution">
    <text evidence="1">The sequence shown here is derived from an EMBL/GenBank/DDBJ whole genome shotgun (WGS) entry which is preliminary data.</text>
</comment>
<evidence type="ECO:0000313" key="1">
    <source>
        <dbReference type="EMBL" id="KKM05821.1"/>
    </source>
</evidence>
<accession>A0A0F9JJ96</accession>
<dbReference type="EMBL" id="LAZR01016135">
    <property type="protein sequence ID" value="KKM05821.1"/>
    <property type="molecule type" value="Genomic_DNA"/>
</dbReference>
<proteinExistence type="predicted"/>
<gene>
    <name evidence="1" type="ORF">LCGC14_1750270</name>
</gene>
<name>A0A0F9JJ96_9ZZZZ</name>
<organism evidence="1">
    <name type="scientific">marine sediment metagenome</name>
    <dbReference type="NCBI Taxonomy" id="412755"/>
    <lineage>
        <taxon>unclassified sequences</taxon>
        <taxon>metagenomes</taxon>
        <taxon>ecological metagenomes</taxon>
    </lineage>
</organism>
<sequence length="138" mass="15697">MVEPLCPECRKKMAAHWTCDHCGFDPNRTKSKERLVVLPYKCSRCDKLTQKKIDDIPVCGDCFTEGWGRLPGMSLTAEKTKAFTKEEDEKIKELGEAINRGTIGPLIETKTYKCPKCNVKPFKSKQRLNKHKTKIHGG</sequence>
<dbReference type="AlphaFoldDB" id="A0A0F9JJ96"/>
<protein>
    <submittedName>
        <fullName evidence="1">Uncharacterized protein</fullName>
    </submittedName>
</protein>